<feature type="region of interest" description="Disordered" evidence="11">
    <location>
        <begin position="329"/>
        <end position="358"/>
    </location>
</feature>
<dbReference type="SUPFAM" id="SSF50891">
    <property type="entry name" value="Cyclophilin-like"/>
    <property type="match status" value="1"/>
</dbReference>
<feature type="compositionally biased region" description="Low complexity" evidence="11">
    <location>
        <begin position="692"/>
        <end position="708"/>
    </location>
</feature>
<accession>A0A979FVM4</accession>
<comment type="catalytic activity">
    <reaction evidence="1">
        <text>[protein]-peptidylproline (omega=180) = [protein]-peptidylproline (omega=0)</text>
        <dbReference type="Rhea" id="RHEA:16237"/>
        <dbReference type="Rhea" id="RHEA-COMP:10747"/>
        <dbReference type="Rhea" id="RHEA-COMP:10748"/>
        <dbReference type="ChEBI" id="CHEBI:83833"/>
        <dbReference type="ChEBI" id="CHEBI:83834"/>
        <dbReference type="EC" id="5.2.1.8"/>
    </reaction>
</comment>
<evidence type="ECO:0000256" key="1">
    <source>
        <dbReference type="ARBA" id="ARBA00000971"/>
    </source>
</evidence>
<proteinExistence type="predicted"/>
<evidence type="ECO:0000256" key="6">
    <source>
        <dbReference type="ARBA" id="ARBA00023110"/>
    </source>
</evidence>
<dbReference type="GO" id="GO:0003723">
    <property type="term" value="F:RNA binding"/>
    <property type="evidence" value="ECO:0007669"/>
    <property type="project" value="UniProtKB-UniRule"/>
</dbReference>
<dbReference type="Gene3D" id="3.30.70.330">
    <property type="match status" value="1"/>
</dbReference>
<evidence type="ECO:0000259" key="13">
    <source>
        <dbReference type="PROSITE" id="PS50102"/>
    </source>
</evidence>
<dbReference type="InterPro" id="IPR035979">
    <property type="entry name" value="RBD_domain_sf"/>
</dbReference>
<dbReference type="Pfam" id="PF00076">
    <property type="entry name" value="RRM_1"/>
    <property type="match status" value="1"/>
</dbReference>
<organism evidence="14 15">
    <name type="scientific">Hyalella azteca</name>
    <name type="common">Amphipod</name>
    <dbReference type="NCBI Taxonomy" id="294128"/>
    <lineage>
        <taxon>Eukaryota</taxon>
        <taxon>Metazoa</taxon>
        <taxon>Ecdysozoa</taxon>
        <taxon>Arthropoda</taxon>
        <taxon>Crustacea</taxon>
        <taxon>Multicrustacea</taxon>
        <taxon>Malacostraca</taxon>
        <taxon>Eumalacostraca</taxon>
        <taxon>Peracarida</taxon>
        <taxon>Amphipoda</taxon>
        <taxon>Senticaudata</taxon>
        <taxon>Talitrida</taxon>
        <taxon>Talitroidea</taxon>
        <taxon>Hyalellidae</taxon>
        <taxon>Hyalella</taxon>
    </lineage>
</organism>
<dbReference type="PROSITE" id="PS50102">
    <property type="entry name" value="RRM"/>
    <property type="match status" value="1"/>
</dbReference>
<dbReference type="GO" id="GO:0005634">
    <property type="term" value="C:nucleus"/>
    <property type="evidence" value="ECO:0007669"/>
    <property type="project" value="UniProtKB-SubCell"/>
</dbReference>
<dbReference type="KEGG" id="hazt:108670668"/>
<dbReference type="SMART" id="SM00360">
    <property type="entry name" value="RRM"/>
    <property type="match status" value="1"/>
</dbReference>
<evidence type="ECO:0000256" key="5">
    <source>
        <dbReference type="ARBA" id="ARBA00022884"/>
    </source>
</evidence>
<dbReference type="CDD" id="cd12235">
    <property type="entry name" value="RRM_PPIL4"/>
    <property type="match status" value="1"/>
</dbReference>
<keyword evidence="5 9" id="KW-0694">RNA-binding</keyword>
<reference evidence="15" key="1">
    <citation type="submission" date="2025-08" db="UniProtKB">
        <authorList>
            <consortium name="RefSeq"/>
        </authorList>
    </citation>
    <scope>IDENTIFICATION</scope>
    <source>
        <tissue evidence="15">Whole organism</tissue>
    </source>
</reference>
<name>A0A979FVM4_HYAAZ</name>
<evidence type="ECO:0000256" key="3">
    <source>
        <dbReference type="ARBA" id="ARBA00004123"/>
    </source>
</evidence>
<feature type="compositionally biased region" description="Basic and acidic residues" evidence="11">
    <location>
        <begin position="424"/>
        <end position="447"/>
    </location>
</feature>
<dbReference type="InterPro" id="IPR035542">
    <property type="entry name" value="CRIP"/>
</dbReference>
<feature type="compositionally biased region" description="Basic and acidic residues" evidence="11">
    <location>
        <begin position="329"/>
        <end position="339"/>
    </location>
</feature>
<dbReference type="Pfam" id="PF00160">
    <property type="entry name" value="Pro_isomerase"/>
    <property type="match status" value="1"/>
</dbReference>
<feature type="region of interest" description="Disordered" evidence="11">
    <location>
        <begin position="370"/>
        <end position="474"/>
    </location>
</feature>
<dbReference type="FunFam" id="3.30.70.330:FF:000287">
    <property type="entry name" value="Peptidyl-prolyl cis-trans isomerase"/>
    <property type="match status" value="1"/>
</dbReference>
<evidence type="ECO:0000256" key="7">
    <source>
        <dbReference type="ARBA" id="ARBA00023235"/>
    </source>
</evidence>
<evidence type="ECO:0000256" key="4">
    <source>
        <dbReference type="ARBA" id="ARBA00013194"/>
    </source>
</evidence>
<evidence type="ECO:0000259" key="12">
    <source>
        <dbReference type="PROSITE" id="PS50072"/>
    </source>
</evidence>
<dbReference type="OMA" id="RIVIECY"/>
<dbReference type="InterPro" id="IPR012677">
    <property type="entry name" value="Nucleotide-bd_a/b_plait_sf"/>
</dbReference>
<feature type="domain" description="PPIase cyclophilin-type" evidence="12">
    <location>
        <begin position="1"/>
        <end position="157"/>
    </location>
</feature>
<evidence type="ECO:0000256" key="11">
    <source>
        <dbReference type="SAM" id="MobiDB-lite"/>
    </source>
</evidence>
<keyword evidence="6" id="KW-0697">Rotamase</keyword>
<comment type="function">
    <text evidence="2">PPIases accelerate the folding of proteins. It catalyzes the cis-trans isomerization of proline imidic peptide bonds in oligopeptides.</text>
</comment>
<dbReference type="OrthoDB" id="2083at2759"/>
<dbReference type="Proteomes" id="UP000694843">
    <property type="component" value="Unplaced"/>
</dbReference>
<feature type="region of interest" description="Disordered" evidence="11">
    <location>
        <begin position="495"/>
        <end position="728"/>
    </location>
</feature>
<evidence type="ECO:0000256" key="10">
    <source>
        <dbReference type="SAM" id="Coils"/>
    </source>
</evidence>
<feature type="coiled-coil region" evidence="10">
    <location>
        <begin position="194"/>
        <end position="221"/>
    </location>
</feature>
<evidence type="ECO:0000313" key="14">
    <source>
        <dbReference type="Proteomes" id="UP000694843"/>
    </source>
</evidence>
<dbReference type="PRINTS" id="PR00153">
    <property type="entry name" value="CSAPPISMRASE"/>
</dbReference>
<keyword evidence="14" id="KW-1185">Reference proteome</keyword>
<feature type="compositionally biased region" description="Basic and acidic residues" evidence="11">
    <location>
        <begin position="495"/>
        <end position="531"/>
    </location>
</feature>
<keyword evidence="10" id="KW-0175">Coiled coil</keyword>
<feature type="compositionally biased region" description="Basic and acidic residues" evidence="11">
    <location>
        <begin position="455"/>
        <end position="474"/>
    </location>
</feature>
<dbReference type="PANTHER" id="PTHR45843:SF1">
    <property type="entry name" value="PEPTIDYL-PROLYL CIS-TRANS ISOMERASE-LIKE 4"/>
    <property type="match status" value="1"/>
</dbReference>
<dbReference type="GeneID" id="108670668"/>
<feature type="compositionally biased region" description="Basic residues" evidence="11">
    <location>
        <begin position="672"/>
        <end position="691"/>
    </location>
</feature>
<sequence>MSVVVETTIGDFTVDLYTEERPRTCLNFLKLCKQKYYNLNLLYSVERNFVAQTGDPSGTGRGGSSIFSKMFGDQFNFQKIPICHFHFTSTSLHLPSLSRYGSQFFVTLGEQLEALDEEHLVFGRVTEGLDVIAKLNDVLTDEKNRPYQDIRITHTVILDDPFPDPDDLEFPDSSPPPTAEMLASDYIGADEDIEASKDKDIKEIEEEIAEKEAKARATILEMVGDLPDADMAPPENVLFVCKLNPVTTSEDLEIIFSRFGKINCTEVIRDRITGKSLQYAFIEFDNKKSCEDAYFKMDNVVIDDRRIHVDFSQSVSKVKWQGKGRNVLHFDDKGRRLPDQHGAFSHKPKPKKEKPSSRFIDTAAYAQKYKEEHNHQRLSNGDSMRRPHSGGNASPGRRPVDDRISDHSRREHRDMDSSRNNMDSYRHETNHGRDRSRNEKHRDEYEARGGSNYHEMNRDRNVRDRGRHELDRGRHELDRGRHELDRGRHELDRGRHELDRGRNELDRGGVREGDKCRTHEGDRDRYDPDKNKYHRHRGRDSDEIDNGIDRHKSDAIREDTNTDRTETDRIRRHTNNKRHELNTGISRDFELESFRRGPRDSPSSDRDDQTTERRELMQRLRADLGSGARIKNKTKHRDDSEAAQENKSKKIKKKRKLSSSSSSSDEKESSHKKNKRRKEKSKKKTKKRNRKVSSSSASSSSESSSDSSSDSEEVKRRKKKKSKKVKHS</sequence>
<dbReference type="Gene3D" id="2.40.100.10">
    <property type="entry name" value="Cyclophilin-like"/>
    <property type="match status" value="1"/>
</dbReference>
<keyword evidence="7 15" id="KW-0413">Isomerase</keyword>
<evidence type="ECO:0000256" key="9">
    <source>
        <dbReference type="PROSITE-ProRule" id="PRU00176"/>
    </source>
</evidence>
<dbReference type="AlphaFoldDB" id="A0A979FVM4"/>
<feature type="compositionally biased region" description="Basic residues" evidence="11">
    <location>
        <begin position="716"/>
        <end position="728"/>
    </location>
</feature>
<protein>
    <recommendedName>
        <fullName evidence="4">peptidylprolyl isomerase</fullName>
        <ecNumber evidence="4">5.2.1.8</ecNumber>
    </recommendedName>
</protein>
<dbReference type="InterPro" id="IPR000504">
    <property type="entry name" value="RRM_dom"/>
</dbReference>
<feature type="compositionally biased region" description="Basic and acidic residues" evidence="11">
    <location>
        <begin position="398"/>
        <end position="417"/>
    </location>
</feature>
<evidence type="ECO:0000313" key="15">
    <source>
        <dbReference type="RefSeq" id="XP_047740577.1"/>
    </source>
</evidence>
<dbReference type="PANTHER" id="PTHR45843">
    <property type="entry name" value="PEPTIDYL-PROLYL CIS-TRANS ISOMERASE-LIKE 4"/>
    <property type="match status" value="1"/>
</dbReference>
<dbReference type="InterPro" id="IPR029000">
    <property type="entry name" value="Cyclophilin-like_dom_sf"/>
</dbReference>
<dbReference type="GO" id="GO:0003755">
    <property type="term" value="F:peptidyl-prolyl cis-trans isomerase activity"/>
    <property type="evidence" value="ECO:0007669"/>
    <property type="project" value="UniProtKB-KW"/>
</dbReference>
<evidence type="ECO:0000256" key="2">
    <source>
        <dbReference type="ARBA" id="ARBA00002388"/>
    </source>
</evidence>
<dbReference type="PROSITE" id="PS50072">
    <property type="entry name" value="CSA_PPIASE_2"/>
    <property type="match status" value="1"/>
</dbReference>
<dbReference type="EC" id="5.2.1.8" evidence="4"/>
<dbReference type="InterPro" id="IPR002130">
    <property type="entry name" value="Cyclophilin-type_PPIase_dom"/>
</dbReference>
<feature type="domain" description="RRM" evidence="13">
    <location>
        <begin position="236"/>
        <end position="314"/>
    </location>
</feature>
<evidence type="ECO:0000256" key="8">
    <source>
        <dbReference type="ARBA" id="ARBA00023242"/>
    </source>
</evidence>
<keyword evidence="8" id="KW-0539">Nucleus</keyword>
<gene>
    <name evidence="15" type="primary">LOC108670668</name>
</gene>
<dbReference type="SUPFAM" id="SSF54928">
    <property type="entry name" value="RNA-binding domain, RBD"/>
    <property type="match status" value="1"/>
</dbReference>
<dbReference type="RefSeq" id="XP_047740577.1">
    <property type="nucleotide sequence ID" value="XM_047884621.1"/>
</dbReference>
<feature type="compositionally biased region" description="Basic and acidic residues" evidence="11">
    <location>
        <begin position="577"/>
        <end position="622"/>
    </location>
</feature>
<feature type="compositionally biased region" description="Basic and acidic residues" evidence="11">
    <location>
        <begin position="547"/>
        <end position="569"/>
    </location>
</feature>
<feature type="compositionally biased region" description="Basic and acidic residues" evidence="11">
    <location>
        <begin position="636"/>
        <end position="648"/>
    </location>
</feature>
<comment type="subcellular location">
    <subcellularLocation>
        <location evidence="3">Nucleus</location>
    </subcellularLocation>
</comment>